<comment type="caution">
    <text evidence="1">The sequence shown here is derived from an EMBL/GenBank/DDBJ whole genome shotgun (WGS) entry which is preliminary data.</text>
</comment>
<name>A0ABY1JKW9_9BACL</name>
<organism evidence="1 2">
    <name type="scientific">Paenibacillus macquariensis</name>
    <dbReference type="NCBI Taxonomy" id="948756"/>
    <lineage>
        <taxon>Bacteria</taxon>
        <taxon>Bacillati</taxon>
        <taxon>Bacillota</taxon>
        <taxon>Bacilli</taxon>
        <taxon>Bacillales</taxon>
        <taxon>Paenibacillaceae</taxon>
        <taxon>Paenibacillus</taxon>
    </lineage>
</organism>
<dbReference type="EMBL" id="FTNK01000001">
    <property type="protein sequence ID" value="SIQ34439.1"/>
    <property type="molecule type" value="Genomic_DNA"/>
</dbReference>
<sequence length="438" mass="48713">MSMCFYLGYDDKAMIFADTRISTEKNGISYYLKDGMEKLRQFGNKVVFCGGDLNIANLVFNFIDDQCSIEDIQEVAIDCFGTSKRELAVYVMQQANNKYHMYQMASQDGFKIDHSVIEDYDVGVSGANCDEALEYFGNRMGQMSPLDAIKQSYQHVADNKVGGELIIYTLSGGDISKEIFDIEDNKPLRHWKDHHSVSHIDMSGQAIFKKVKITDGNNTMLMDSTIRKFYMNNWDIEGVGSLDAQFIQAGTLTAEDGFINNLTVNALKTLDQSDAIGDSVDYVYAKEKYIKLVTGTITNREQAQDGNGNLLYWTDGNKTMLTTQSTSYPFYDLTYDPVDKFKLYLQGQGVDSFPVMELGRGDGVTATSARAFIQKPADGLGISYHRSNTGAIREVELTDIGITIKAHDNGSITIEGKNVSVVAHDKISLSAPNGYDFS</sequence>
<keyword evidence="2" id="KW-1185">Reference proteome</keyword>
<evidence type="ECO:0000313" key="2">
    <source>
        <dbReference type="Proteomes" id="UP000186666"/>
    </source>
</evidence>
<accession>A0ABY1JKW9</accession>
<gene>
    <name evidence="1" type="ORF">SAMN05421578_101312</name>
</gene>
<proteinExistence type="predicted"/>
<protein>
    <submittedName>
        <fullName evidence="1">Uncharacterized protein</fullName>
    </submittedName>
</protein>
<dbReference type="Proteomes" id="UP000186666">
    <property type="component" value="Unassembled WGS sequence"/>
</dbReference>
<reference evidence="1 2" key="1">
    <citation type="submission" date="2017-01" db="EMBL/GenBank/DDBJ databases">
        <authorList>
            <person name="Varghese N."/>
            <person name="Submissions S."/>
        </authorList>
    </citation>
    <scope>NUCLEOTIDE SEQUENCE [LARGE SCALE GENOMIC DNA]</scope>
    <source>
        <strain evidence="1 2">ATCC 23464</strain>
    </source>
</reference>
<evidence type="ECO:0000313" key="1">
    <source>
        <dbReference type="EMBL" id="SIQ34439.1"/>
    </source>
</evidence>
<dbReference type="RefSeq" id="WP_139331502.1">
    <property type="nucleotide sequence ID" value="NZ_FTNK01000001.1"/>
</dbReference>